<comment type="caution">
    <text evidence="4">The sequence shown here is derived from an EMBL/GenBank/DDBJ whole genome shotgun (WGS) entry which is preliminary data.</text>
</comment>
<dbReference type="Proteomes" id="UP000666369">
    <property type="component" value="Unassembled WGS sequence"/>
</dbReference>
<evidence type="ECO:0000313" key="5">
    <source>
        <dbReference type="Proteomes" id="UP000666369"/>
    </source>
</evidence>
<sequence>MRIAWSILLLALAAPQARAAGLCPPQPVRISFYEAGLFYFDGKGIDREVADELQRRTGCAIETSAPPRARAYVWLESGETDIVMAALNNPKREQYAVFVPYMQQRFVTVMHRDVPLDKVNLAAFSGDTGLRFGVVRGVTYGGGRDEWFAKMESERRLELGATLPTLFRMLKSKRFAAMFAAPAQYEKELADLGMRDQVRLVDWFPNDPPPTRCLAMSRKNFTPAQVRGWAEVVQGMKADGSLKRILAKYLSADEAAKAVIK</sequence>
<name>A0ABX0FSA4_9BURK</name>
<dbReference type="InterPro" id="IPR001638">
    <property type="entry name" value="Solute-binding_3/MltF_N"/>
</dbReference>
<evidence type="ECO:0000313" key="4">
    <source>
        <dbReference type="EMBL" id="NGZ87317.1"/>
    </source>
</evidence>
<keyword evidence="1 2" id="KW-0732">Signal</keyword>
<evidence type="ECO:0000256" key="2">
    <source>
        <dbReference type="SAM" id="SignalP"/>
    </source>
</evidence>
<gene>
    <name evidence="4" type="ORF">GW587_24045</name>
</gene>
<dbReference type="PANTHER" id="PTHR35936:SF25">
    <property type="entry name" value="ABC TRANSPORTER SUBSTRATE-BINDING PROTEIN"/>
    <property type="match status" value="1"/>
</dbReference>
<dbReference type="Pfam" id="PF00497">
    <property type="entry name" value="SBP_bac_3"/>
    <property type="match status" value="1"/>
</dbReference>
<accession>A0ABX0FSA4</accession>
<evidence type="ECO:0000256" key="1">
    <source>
        <dbReference type="ARBA" id="ARBA00022729"/>
    </source>
</evidence>
<dbReference type="Gene3D" id="3.40.190.10">
    <property type="entry name" value="Periplasmic binding protein-like II"/>
    <property type="match status" value="2"/>
</dbReference>
<reference evidence="5" key="2">
    <citation type="submission" date="2023-07" db="EMBL/GenBank/DDBJ databases">
        <title>Duganella aceri sp. nov., isolated from tree sap.</title>
        <authorList>
            <person name="Kim I.S."/>
        </authorList>
    </citation>
    <scope>NUCLEOTIDE SEQUENCE [LARGE SCALE GENOMIC DNA]</scope>
    <source>
        <strain evidence="5">SAP-35</strain>
    </source>
</reference>
<dbReference type="PANTHER" id="PTHR35936">
    <property type="entry name" value="MEMBRANE-BOUND LYTIC MUREIN TRANSGLYCOSYLASE F"/>
    <property type="match status" value="1"/>
</dbReference>
<proteinExistence type="predicted"/>
<evidence type="ECO:0000259" key="3">
    <source>
        <dbReference type="Pfam" id="PF00497"/>
    </source>
</evidence>
<organism evidence="4 5">
    <name type="scientific">Duganella aceris</name>
    <dbReference type="NCBI Taxonomy" id="2703883"/>
    <lineage>
        <taxon>Bacteria</taxon>
        <taxon>Pseudomonadati</taxon>
        <taxon>Pseudomonadota</taxon>
        <taxon>Betaproteobacteria</taxon>
        <taxon>Burkholderiales</taxon>
        <taxon>Oxalobacteraceae</taxon>
        <taxon>Telluria group</taxon>
        <taxon>Duganella</taxon>
    </lineage>
</organism>
<dbReference type="RefSeq" id="WP_166107395.1">
    <property type="nucleotide sequence ID" value="NZ_JAADJT010000012.1"/>
</dbReference>
<protein>
    <submittedName>
        <fullName evidence="4">Amino acid ABC transporter substrate-binding protein</fullName>
    </submittedName>
</protein>
<keyword evidence="5" id="KW-1185">Reference proteome</keyword>
<feature type="chain" id="PRO_5046560705" evidence="2">
    <location>
        <begin position="20"/>
        <end position="261"/>
    </location>
</feature>
<feature type="domain" description="Solute-binding protein family 3/N-terminal" evidence="3">
    <location>
        <begin position="43"/>
        <end position="251"/>
    </location>
</feature>
<reference evidence="4 5" key="1">
    <citation type="submission" date="2020-01" db="EMBL/GenBank/DDBJ databases">
        <authorList>
            <person name="Lee S.D."/>
        </authorList>
    </citation>
    <scope>NUCLEOTIDE SEQUENCE [LARGE SCALE GENOMIC DNA]</scope>
    <source>
        <strain evidence="4 5">SAP-35</strain>
    </source>
</reference>
<dbReference type="EMBL" id="JAADJT010000012">
    <property type="protein sequence ID" value="NGZ87317.1"/>
    <property type="molecule type" value="Genomic_DNA"/>
</dbReference>
<dbReference type="SUPFAM" id="SSF53850">
    <property type="entry name" value="Periplasmic binding protein-like II"/>
    <property type="match status" value="1"/>
</dbReference>
<feature type="signal peptide" evidence="2">
    <location>
        <begin position="1"/>
        <end position="19"/>
    </location>
</feature>